<dbReference type="PANTHER" id="PTHR31900">
    <property type="entry name" value="F-BOX/RNI SUPERFAMILY PROTEIN-RELATED"/>
    <property type="match status" value="1"/>
</dbReference>
<reference evidence="2 3" key="3">
    <citation type="submission" date="2019-11" db="EMBL/GenBank/DDBJ databases">
        <title>A de novo genome assembly of a pear dwarfing rootstock.</title>
        <authorList>
            <person name="Wang F."/>
            <person name="Wang J."/>
            <person name="Li S."/>
            <person name="Zhang Y."/>
            <person name="Fang M."/>
            <person name="Ma L."/>
            <person name="Zhao Y."/>
            <person name="Jiang S."/>
        </authorList>
    </citation>
    <scope>NUCLEOTIDE SEQUENCE [LARGE SCALE GENOMIC DNA]</scope>
    <source>
        <strain evidence="2">S2</strain>
        <tissue evidence="2">Leaf</tissue>
    </source>
</reference>
<dbReference type="InterPro" id="IPR050232">
    <property type="entry name" value="FBL13/AtMIF1-like"/>
</dbReference>
<reference evidence="2 3" key="1">
    <citation type="submission" date="2019-09" db="EMBL/GenBank/DDBJ databases">
        <authorList>
            <person name="Ou C."/>
        </authorList>
    </citation>
    <scope>NUCLEOTIDE SEQUENCE [LARGE SCALE GENOMIC DNA]</scope>
    <source>
        <strain evidence="2">S2</strain>
        <tissue evidence="2">Leaf</tissue>
    </source>
</reference>
<proteinExistence type="predicted"/>
<dbReference type="EMBL" id="SMOL01000402">
    <property type="protein sequence ID" value="KAB2614826.1"/>
    <property type="molecule type" value="Genomic_DNA"/>
</dbReference>
<dbReference type="PANTHER" id="PTHR31900:SF34">
    <property type="entry name" value="EMB|CAB62440.1-RELATED"/>
    <property type="match status" value="1"/>
</dbReference>
<sequence>MNFVDSVFFLRDSLDINKFRLAISESMDFSRIDAWICIAVMRNVVELDLDLSDESGRVLDFEMPQSLFKSKTLTILRVSSNIISYYPPTSGCFPSLQFLHISADNPYKESIEKLFSCCPVLEYLSIHLSVGPGFIHKINISAPQLKTLQISLDEDNENKNYFYINAPQLDNLNLKGRDLSNYFLQNAISGINASFAFKYLSRNQLFSFPERALAGISRVKYLSLSAYSLDAQYLPVLVNLTKLKLVLHECKCWELLAELLLRAPNLEDLALEDVSKIGIRLFYAPPTCSSS</sequence>
<protein>
    <submittedName>
        <fullName evidence="2">F-box/LRR-repeat protein</fullName>
    </submittedName>
</protein>
<dbReference type="Gene3D" id="3.80.10.10">
    <property type="entry name" value="Ribonuclease Inhibitor"/>
    <property type="match status" value="2"/>
</dbReference>
<name>A0A5N5GH27_9ROSA</name>
<gene>
    <name evidence="2" type="ORF">D8674_021414</name>
</gene>
<evidence type="ECO:0000313" key="2">
    <source>
        <dbReference type="EMBL" id="KAB2614826.1"/>
    </source>
</evidence>
<dbReference type="InterPro" id="IPR032675">
    <property type="entry name" value="LRR_dom_sf"/>
</dbReference>
<accession>A0A5N5GH27</accession>
<feature type="domain" description="F-box/LRR-repeat protein 15/At3g58940/PEG3-like LRR" evidence="1">
    <location>
        <begin position="32"/>
        <end position="176"/>
    </location>
</feature>
<dbReference type="OrthoDB" id="1110904at2759"/>
<dbReference type="Proteomes" id="UP000327157">
    <property type="component" value="Chromosome 3"/>
</dbReference>
<reference evidence="3" key="2">
    <citation type="submission" date="2019-10" db="EMBL/GenBank/DDBJ databases">
        <title>A de novo genome assembly of a pear dwarfing rootstock.</title>
        <authorList>
            <person name="Wang F."/>
            <person name="Wang J."/>
            <person name="Li S."/>
            <person name="Zhang Y."/>
            <person name="Fang M."/>
            <person name="Ma L."/>
            <person name="Zhao Y."/>
            <person name="Jiang S."/>
        </authorList>
    </citation>
    <scope>NUCLEOTIDE SEQUENCE [LARGE SCALE GENOMIC DNA]</scope>
</reference>
<comment type="caution">
    <text evidence="2">The sequence shown here is derived from an EMBL/GenBank/DDBJ whole genome shotgun (WGS) entry which is preliminary data.</text>
</comment>
<dbReference type="Pfam" id="PF24758">
    <property type="entry name" value="LRR_At5g56370"/>
    <property type="match status" value="1"/>
</dbReference>
<dbReference type="AlphaFoldDB" id="A0A5N5GH27"/>
<dbReference type="InterPro" id="IPR055411">
    <property type="entry name" value="LRR_FXL15/At3g58940/PEG3-like"/>
</dbReference>
<organism evidence="2 3">
    <name type="scientific">Pyrus ussuriensis x Pyrus communis</name>
    <dbReference type="NCBI Taxonomy" id="2448454"/>
    <lineage>
        <taxon>Eukaryota</taxon>
        <taxon>Viridiplantae</taxon>
        <taxon>Streptophyta</taxon>
        <taxon>Embryophyta</taxon>
        <taxon>Tracheophyta</taxon>
        <taxon>Spermatophyta</taxon>
        <taxon>Magnoliopsida</taxon>
        <taxon>eudicotyledons</taxon>
        <taxon>Gunneridae</taxon>
        <taxon>Pentapetalae</taxon>
        <taxon>rosids</taxon>
        <taxon>fabids</taxon>
        <taxon>Rosales</taxon>
        <taxon>Rosaceae</taxon>
        <taxon>Amygdaloideae</taxon>
        <taxon>Maleae</taxon>
        <taxon>Pyrus</taxon>
    </lineage>
</organism>
<evidence type="ECO:0000259" key="1">
    <source>
        <dbReference type="Pfam" id="PF24758"/>
    </source>
</evidence>
<evidence type="ECO:0000313" key="3">
    <source>
        <dbReference type="Proteomes" id="UP000327157"/>
    </source>
</evidence>
<dbReference type="SUPFAM" id="SSF52058">
    <property type="entry name" value="L domain-like"/>
    <property type="match status" value="1"/>
</dbReference>
<keyword evidence="3" id="KW-1185">Reference proteome</keyword>